<proteinExistence type="predicted"/>
<evidence type="ECO:0008006" key="4">
    <source>
        <dbReference type="Google" id="ProtNLM"/>
    </source>
</evidence>
<keyword evidence="1" id="KW-0732">Signal</keyword>
<sequence>MRRQKRLMDHGRRLRILLVLAAGLAPVAAAPAAAAPAAAASDACRRDAVVLLSEVRRARADLMDAATGSQKERCAAWREQVRVLQRAAAFYRRCQKGAGRDRNVANAMAGVAQYRDAVRAQCGGG</sequence>
<accession>A0ABV7LCK0</accession>
<dbReference type="Proteomes" id="UP001595536">
    <property type="component" value="Unassembled WGS sequence"/>
</dbReference>
<name>A0ABV7LCK0_9HYPH</name>
<keyword evidence="3" id="KW-1185">Reference proteome</keyword>
<feature type="signal peptide" evidence="1">
    <location>
        <begin position="1"/>
        <end position="29"/>
    </location>
</feature>
<comment type="caution">
    <text evidence="2">The sequence shown here is derived from an EMBL/GenBank/DDBJ whole genome shotgun (WGS) entry which is preliminary data.</text>
</comment>
<dbReference type="RefSeq" id="WP_376831414.1">
    <property type="nucleotide sequence ID" value="NZ_JBHLWR010000006.1"/>
</dbReference>
<organism evidence="2 3">
    <name type="scientific">Camelimonas abortus</name>
    <dbReference type="NCBI Taxonomy" id="1017184"/>
    <lineage>
        <taxon>Bacteria</taxon>
        <taxon>Pseudomonadati</taxon>
        <taxon>Pseudomonadota</taxon>
        <taxon>Alphaproteobacteria</taxon>
        <taxon>Hyphomicrobiales</taxon>
        <taxon>Chelatococcaceae</taxon>
        <taxon>Camelimonas</taxon>
    </lineage>
</organism>
<feature type="chain" id="PRO_5046398394" description="UrcA family protein" evidence="1">
    <location>
        <begin position="30"/>
        <end position="125"/>
    </location>
</feature>
<gene>
    <name evidence="2" type="ORF">ACFOEX_02640</name>
</gene>
<evidence type="ECO:0000313" key="2">
    <source>
        <dbReference type="EMBL" id="MFC3265259.1"/>
    </source>
</evidence>
<evidence type="ECO:0000256" key="1">
    <source>
        <dbReference type="SAM" id="SignalP"/>
    </source>
</evidence>
<reference evidence="3" key="1">
    <citation type="journal article" date="2019" name="Int. J. Syst. Evol. Microbiol.">
        <title>The Global Catalogue of Microorganisms (GCM) 10K type strain sequencing project: providing services to taxonomists for standard genome sequencing and annotation.</title>
        <authorList>
            <consortium name="The Broad Institute Genomics Platform"/>
            <consortium name="The Broad Institute Genome Sequencing Center for Infectious Disease"/>
            <person name="Wu L."/>
            <person name="Ma J."/>
        </authorList>
    </citation>
    <scope>NUCLEOTIDE SEQUENCE [LARGE SCALE GENOMIC DNA]</scope>
    <source>
        <strain evidence="3">CCM 7941</strain>
    </source>
</reference>
<dbReference type="EMBL" id="JBHRUV010000014">
    <property type="protein sequence ID" value="MFC3265259.1"/>
    <property type="molecule type" value="Genomic_DNA"/>
</dbReference>
<protein>
    <recommendedName>
        <fullName evidence="4">UrcA family protein</fullName>
    </recommendedName>
</protein>
<evidence type="ECO:0000313" key="3">
    <source>
        <dbReference type="Proteomes" id="UP001595536"/>
    </source>
</evidence>